<evidence type="ECO:0000313" key="4">
    <source>
        <dbReference type="EMBL" id="SHL01913.1"/>
    </source>
</evidence>
<feature type="domain" description="Teneurin NHL" evidence="3">
    <location>
        <begin position="167"/>
        <end position="213"/>
    </location>
</feature>
<dbReference type="RefSeq" id="WP_084548967.1">
    <property type="nucleotide sequence ID" value="NZ_FRAS01000009.1"/>
</dbReference>
<dbReference type="PROSITE" id="PS51125">
    <property type="entry name" value="NHL"/>
    <property type="match status" value="4"/>
</dbReference>
<feature type="repeat" description="NHL" evidence="2">
    <location>
        <begin position="61"/>
        <end position="91"/>
    </location>
</feature>
<keyword evidence="1" id="KW-0677">Repeat</keyword>
<dbReference type="AlphaFoldDB" id="A0A1M6X7M1"/>
<sequence length="366" mass="36836">MSHSASVPRWLLFLALLGVAGCHEKKPPAPAAEPATYTVGVLAGTNSSGGLADGPAASAAFNNPVGLAADAQGTIYVADFLNHRIRKVTAAGNVTTLAGSGAVGRQNGGYVDGPGSTARFNNPTGIAVDVLGTAYVTDGANYCIRKISPAGVVSTLAGSGVRGFADGDAATAQFDLPNGIAVDRQGVVYVADGANYRIRKISPAGQVSTLAGSGVAGYADGTGAAAQFQYVAGLALDGQGNLFVADLQNHRIRKVSPAGVVTTVAGSGTSGYADGAAAAAQFKAPAWVAVDADGTLFVTDGENHRIRKISTDGQVSTIAGTGDMGFANGPGLSAQFILPYGLTIDAQSTLYLTQQVGSYIRKIARD</sequence>
<feature type="repeat" description="NHL" evidence="2">
    <location>
        <begin position="173"/>
        <end position="204"/>
    </location>
</feature>
<keyword evidence="5" id="KW-1185">Reference proteome</keyword>
<protein>
    <submittedName>
        <fullName evidence="4">Sugar lactone lactonase YvrE</fullName>
    </submittedName>
</protein>
<feature type="repeat" description="NHL" evidence="2">
    <location>
        <begin position="108"/>
        <end position="150"/>
    </location>
</feature>
<evidence type="ECO:0000256" key="1">
    <source>
        <dbReference type="ARBA" id="ARBA00022737"/>
    </source>
</evidence>
<evidence type="ECO:0000256" key="2">
    <source>
        <dbReference type="PROSITE-ProRule" id="PRU00504"/>
    </source>
</evidence>
<dbReference type="PANTHER" id="PTHR13833">
    <property type="match status" value="1"/>
</dbReference>
<accession>A0A1M6X7M1</accession>
<dbReference type="Pfam" id="PF25021">
    <property type="entry name" value="TEN_NHL"/>
    <property type="match status" value="1"/>
</dbReference>
<dbReference type="Pfam" id="PF01436">
    <property type="entry name" value="NHL"/>
    <property type="match status" value="3"/>
</dbReference>
<reference evidence="5" key="1">
    <citation type="submission" date="2016-11" db="EMBL/GenBank/DDBJ databases">
        <authorList>
            <person name="Varghese N."/>
            <person name="Submissions S."/>
        </authorList>
    </citation>
    <scope>NUCLEOTIDE SEQUENCE [LARGE SCALE GENOMIC DNA]</scope>
    <source>
        <strain evidence="5">DSM 18569</strain>
    </source>
</reference>
<dbReference type="PANTHER" id="PTHR13833:SF71">
    <property type="entry name" value="NHL DOMAIN-CONTAINING PROTEIN"/>
    <property type="match status" value="1"/>
</dbReference>
<feature type="repeat" description="NHL" evidence="2">
    <location>
        <begin position="281"/>
        <end position="312"/>
    </location>
</feature>
<dbReference type="EMBL" id="FRAS01000009">
    <property type="protein sequence ID" value="SHL01913.1"/>
    <property type="molecule type" value="Genomic_DNA"/>
</dbReference>
<dbReference type="Proteomes" id="UP000183947">
    <property type="component" value="Unassembled WGS sequence"/>
</dbReference>
<dbReference type="OrthoDB" id="791543at2"/>
<dbReference type="CDD" id="cd14953">
    <property type="entry name" value="NHL_like_1"/>
    <property type="match status" value="1"/>
</dbReference>
<dbReference type="InterPro" id="IPR001258">
    <property type="entry name" value="NHL_repeat"/>
</dbReference>
<gene>
    <name evidence="4" type="ORF">SAMN02746009_01960</name>
</gene>
<dbReference type="InterPro" id="IPR011042">
    <property type="entry name" value="6-blade_b-propeller_TolB-like"/>
</dbReference>
<dbReference type="InterPro" id="IPR056822">
    <property type="entry name" value="TEN_NHL"/>
</dbReference>
<proteinExistence type="predicted"/>
<evidence type="ECO:0000259" key="3">
    <source>
        <dbReference type="Pfam" id="PF25021"/>
    </source>
</evidence>
<dbReference type="Gene3D" id="2.120.10.30">
    <property type="entry name" value="TolB, C-terminal domain"/>
    <property type="match status" value="3"/>
</dbReference>
<organism evidence="4 5">
    <name type="scientific">Hymenobacter psychrotolerans DSM 18569</name>
    <dbReference type="NCBI Taxonomy" id="1121959"/>
    <lineage>
        <taxon>Bacteria</taxon>
        <taxon>Pseudomonadati</taxon>
        <taxon>Bacteroidota</taxon>
        <taxon>Cytophagia</taxon>
        <taxon>Cytophagales</taxon>
        <taxon>Hymenobacteraceae</taxon>
        <taxon>Hymenobacter</taxon>
    </lineage>
</organism>
<name>A0A1M6X7M1_9BACT</name>
<dbReference type="STRING" id="1121959.SAMN02746009_01960"/>
<dbReference type="SUPFAM" id="SSF101898">
    <property type="entry name" value="NHL repeat"/>
    <property type="match status" value="1"/>
</dbReference>
<evidence type="ECO:0000313" key="5">
    <source>
        <dbReference type="Proteomes" id="UP000183947"/>
    </source>
</evidence>